<sequence length="467" mass="50308">MSETPASNDPALSVSDLAASLKRTIETNYDHVVVRGELGRVTIARSGHMYCDLKDDKAVLNTVMWKGQVDRLPFRPEEGLEVIATGKLSIYAGRSNYQMIAASMRPAGAGALMALLEERKKKLAAEGLFAAEHKKRLPFLPRTIGVVTSPTGAVIRDILHRIRDRFPVRVIVWPALVQGDQAAAQITAGIKGFNAMTGADRPDVLIVARGGGSIEDLWPFNEENVVRAAFDSEIPLISAVGHETDTTLIDYVSDARAPTPTGAAEIAVPVRQELLLQTGEASERLKRALARRTGQAKDKLNAARLPRPESLLQTKRQRLDYAAATLPRAALALTQKARVHLSRLTISPASLRSEIRTSKQRLRDVAVRARPALNRLMQQRETALAAQGKLLETLSYQSTLKRGYALVRDDAGKLVRSAGPAANAASLKISFADGDVTAIPSGSPGSPPAPASKPAKAKPKGQQGSLF</sequence>
<dbReference type="EMBL" id="ARYJ01000002">
    <property type="protein sequence ID" value="KCZ90416.1"/>
    <property type="molecule type" value="Genomic_DNA"/>
</dbReference>
<dbReference type="Pfam" id="PF13742">
    <property type="entry name" value="tRNA_anti_2"/>
    <property type="match status" value="1"/>
</dbReference>
<feature type="domain" description="OB-fold nucleic acid binding" evidence="9">
    <location>
        <begin position="12"/>
        <end position="105"/>
    </location>
</feature>
<dbReference type="InterPro" id="IPR020579">
    <property type="entry name" value="Exonuc_VII_lsu_C"/>
</dbReference>
<dbReference type="PANTHER" id="PTHR30008">
    <property type="entry name" value="EXODEOXYRIBONUCLEASE 7 LARGE SUBUNIT"/>
    <property type="match status" value="1"/>
</dbReference>
<dbReference type="CDD" id="cd04489">
    <property type="entry name" value="ExoVII_LU_OBF"/>
    <property type="match status" value="1"/>
</dbReference>
<dbReference type="EC" id="3.1.11.6" evidence="5"/>
<evidence type="ECO:0000256" key="6">
    <source>
        <dbReference type="RuleBase" id="RU004355"/>
    </source>
</evidence>
<proteinExistence type="inferred from homology"/>
<keyword evidence="2 5" id="KW-0540">Nuclease</keyword>
<evidence type="ECO:0000313" key="11">
    <source>
        <dbReference type="Proteomes" id="UP000024816"/>
    </source>
</evidence>
<dbReference type="GO" id="GO:0006308">
    <property type="term" value="P:DNA catabolic process"/>
    <property type="evidence" value="ECO:0007669"/>
    <property type="project" value="UniProtKB-UniRule"/>
</dbReference>
<dbReference type="PANTHER" id="PTHR30008:SF0">
    <property type="entry name" value="EXODEOXYRIBONUCLEASE 7 LARGE SUBUNIT"/>
    <property type="match status" value="1"/>
</dbReference>
<evidence type="ECO:0000256" key="5">
    <source>
        <dbReference type="HAMAP-Rule" id="MF_00378"/>
    </source>
</evidence>
<dbReference type="GO" id="GO:0005737">
    <property type="term" value="C:cytoplasm"/>
    <property type="evidence" value="ECO:0007669"/>
    <property type="project" value="UniProtKB-SubCell"/>
</dbReference>
<evidence type="ECO:0000256" key="7">
    <source>
        <dbReference type="SAM" id="MobiDB-lite"/>
    </source>
</evidence>
<accession>A0A059FIP6</accession>
<keyword evidence="11" id="KW-1185">Reference proteome</keyword>
<dbReference type="RefSeq" id="WP_035578593.1">
    <property type="nucleotide sequence ID" value="NZ_ARYJ01000002.1"/>
</dbReference>
<dbReference type="STRING" id="1280952.HJA_04276"/>
<evidence type="ECO:0000259" key="8">
    <source>
        <dbReference type="Pfam" id="PF02601"/>
    </source>
</evidence>
<dbReference type="HAMAP" id="MF_00378">
    <property type="entry name" value="Exonuc_7_L"/>
    <property type="match status" value="1"/>
</dbReference>
<comment type="caution">
    <text evidence="10">The sequence shown here is derived from an EMBL/GenBank/DDBJ whole genome shotgun (WGS) entry which is preliminary data.</text>
</comment>
<evidence type="ECO:0000256" key="2">
    <source>
        <dbReference type="ARBA" id="ARBA00022722"/>
    </source>
</evidence>
<evidence type="ECO:0000256" key="4">
    <source>
        <dbReference type="ARBA" id="ARBA00022839"/>
    </source>
</evidence>
<dbReference type="AlphaFoldDB" id="A0A059FIP6"/>
<reference evidence="10 11" key="1">
    <citation type="journal article" date="2014" name="Antonie Van Leeuwenhoek">
        <title>Hyphomonas beringensis sp. nov. and Hyphomonas chukchiensis sp. nov., isolated from surface seawater of the Bering Sea and Chukchi Sea.</title>
        <authorList>
            <person name="Li C."/>
            <person name="Lai Q."/>
            <person name="Li G."/>
            <person name="Dong C."/>
            <person name="Wang J."/>
            <person name="Liao Y."/>
            <person name="Shao Z."/>
        </authorList>
    </citation>
    <scope>NUCLEOTIDE SEQUENCE [LARGE SCALE GENOMIC DNA]</scope>
    <source>
        <strain evidence="10 11">VP2</strain>
    </source>
</reference>
<dbReference type="GO" id="GO:0003676">
    <property type="term" value="F:nucleic acid binding"/>
    <property type="evidence" value="ECO:0007669"/>
    <property type="project" value="InterPro"/>
</dbReference>
<evidence type="ECO:0000256" key="1">
    <source>
        <dbReference type="ARBA" id="ARBA00022490"/>
    </source>
</evidence>
<evidence type="ECO:0000256" key="3">
    <source>
        <dbReference type="ARBA" id="ARBA00022801"/>
    </source>
</evidence>
<name>A0A059FIP6_9PROT</name>
<comment type="function">
    <text evidence="5">Bidirectionally degrades single-stranded DNA into large acid-insoluble oligonucleotides, which are then degraded further into small acid-soluble oligonucleotides.</text>
</comment>
<keyword evidence="3 5" id="KW-0378">Hydrolase</keyword>
<keyword evidence="1 5" id="KW-0963">Cytoplasm</keyword>
<dbReference type="InterPro" id="IPR025824">
    <property type="entry name" value="OB-fold_nuc-bd_dom"/>
</dbReference>
<evidence type="ECO:0000313" key="10">
    <source>
        <dbReference type="EMBL" id="KCZ90416.1"/>
    </source>
</evidence>
<dbReference type="PATRIC" id="fig|1280952.3.peg.847"/>
<feature type="region of interest" description="Disordered" evidence="7">
    <location>
        <begin position="436"/>
        <end position="467"/>
    </location>
</feature>
<gene>
    <name evidence="5" type="primary">xseA</name>
    <name evidence="10" type="ORF">HJA_04276</name>
</gene>
<dbReference type="InterPro" id="IPR003753">
    <property type="entry name" value="Exonuc_VII_L"/>
</dbReference>
<comment type="subunit">
    <text evidence="5">Heterooligomer composed of large and small subunits.</text>
</comment>
<keyword evidence="4 5" id="KW-0269">Exonuclease</keyword>
<feature type="domain" description="Exonuclease VII large subunit C-terminal" evidence="8">
    <location>
        <begin position="128"/>
        <end position="438"/>
    </location>
</feature>
<dbReference type="Pfam" id="PF02601">
    <property type="entry name" value="Exonuc_VII_L"/>
    <property type="match status" value="1"/>
</dbReference>
<dbReference type="GO" id="GO:0008855">
    <property type="term" value="F:exodeoxyribonuclease VII activity"/>
    <property type="evidence" value="ECO:0007669"/>
    <property type="project" value="UniProtKB-UniRule"/>
</dbReference>
<dbReference type="OrthoDB" id="9802795at2"/>
<evidence type="ECO:0000259" key="9">
    <source>
        <dbReference type="Pfam" id="PF13742"/>
    </source>
</evidence>
<dbReference type="eggNOG" id="COG1570">
    <property type="taxonomic scope" value="Bacteria"/>
</dbReference>
<dbReference type="Proteomes" id="UP000024816">
    <property type="component" value="Unassembled WGS sequence"/>
</dbReference>
<protein>
    <recommendedName>
        <fullName evidence="5">Exodeoxyribonuclease 7 large subunit</fullName>
        <ecNumber evidence="5">3.1.11.6</ecNumber>
    </recommendedName>
    <alternativeName>
        <fullName evidence="5">Exodeoxyribonuclease VII large subunit</fullName>
        <shortName evidence="5">Exonuclease VII large subunit</shortName>
    </alternativeName>
</protein>
<dbReference type="GO" id="GO:0009318">
    <property type="term" value="C:exodeoxyribonuclease VII complex"/>
    <property type="evidence" value="ECO:0007669"/>
    <property type="project" value="UniProtKB-UniRule"/>
</dbReference>
<comment type="catalytic activity">
    <reaction evidence="5 6">
        <text>Exonucleolytic cleavage in either 5'- to 3'- or 3'- to 5'-direction to yield nucleoside 5'-phosphates.</text>
        <dbReference type="EC" id="3.1.11.6"/>
    </reaction>
</comment>
<dbReference type="NCBIfam" id="TIGR00237">
    <property type="entry name" value="xseA"/>
    <property type="match status" value="1"/>
</dbReference>
<organism evidence="10 11">
    <name type="scientific">Hyphomonas jannaschiana VP2</name>
    <dbReference type="NCBI Taxonomy" id="1280952"/>
    <lineage>
        <taxon>Bacteria</taxon>
        <taxon>Pseudomonadati</taxon>
        <taxon>Pseudomonadota</taxon>
        <taxon>Alphaproteobacteria</taxon>
        <taxon>Hyphomonadales</taxon>
        <taxon>Hyphomonadaceae</taxon>
        <taxon>Hyphomonas</taxon>
    </lineage>
</organism>
<comment type="similarity">
    <text evidence="5 6">Belongs to the XseA family.</text>
</comment>
<comment type="subcellular location">
    <subcellularLocation>
        <location evidence="5 6">Cytoplasm</location>
    </subcellularLocation>
</comment>